<dbReference type="EMBL" id="AWQX01000007">
    <property type="protein sequence ID" value="EST36627.1"/>
    <property type="molecule type" value="Genomic_DNA"/>
</dbReference>
<dbReference type="Gene3D" id="3.30.450.40">
    <property type="match status" value="1"/>
</dbReference>
<protein>
    <recommendedName>
        <fullName evidence="3">GAF domain-containing protein</fullName>
    </recommendedName>
</protein>
<organism evidence="1 2">
    <name type="scientific">Streptomyces roseochromogenus subsp. oscitans DS 12.976</name>
    <dbReference type="NCBI Taxonomy" id="1352936"/>
    <lineage>
        <taxon>Bacteria</taxon>
        <taxon>Bacillati</taxon>
        <taxon>Actinomycetota</taxon>
        <taxon>Actinomycetes</taxon>
        <taxon>Kitasatosporales</taxon>
        <taxon>Streptomycetaceae</taxon>
        <taxon>Streptomyces</taxon>
    </lineage>
</organism>
<sequence length="78" mass="8236">MTSAVSSTDSAAPVPLAASKRGLLPGIRDQVFGNLYLTDKKSGTEFDTDDEAVLHTLTAAAGVEIENARLYAGARRQQ</sequence>
<accession>V6KWX3</accession>
<gene>
    <name evidence="1" type="ORF">M878_01695</name>
</gene>
<proteinExistence type="predicted"/>
<evidence type="ECO:0000313" key="1">
    <source>
        <dbReference type="EMBL" id="EST36627.1"/>
    </source>
</evidence>
<keyword evidence="2" id="KW-1185">Reference proteome</keyword>
<dbReference type="HOGENOM" id="CLU_2620631_0_0_11"/>
<evidence type="ECO:0008006" key="3">
    <source>
        <dbReference type="Google" id="ProtNLM"/>
    </source>
</evidence>
<dbReference type="AlphaFoldDB" id="V6KWX3"/>
<dbReference type="STRING" id="1352936.M878_01695"/>
<evidence type="ECO:0000313" key="2">
    <source>
        <dbReference type="Proteomes" id="UP000017984"/>
    </source>
</evidence>
<dbReference type="InterPro" id="IPR029016">
    <property type="entry name" value="GAF-like_dom_sf"/>
</dbReference>
<dbReference type="PATRIC" id="fig|1352936.5.peg.382"/>
<reference evidence="1 2" key="1">
    <citation type="journal article" date="2014" name="Genome Announc.">
        <title>Draft Genome Sequence of Streptomyces roseochromogenes subsp. oscitans DS 12.976, Producer of the Aminocoumarin Antibiotic Clorobiocin.</title>
        <authorList>
            <person name="Ruckert C."/>
            <person name="Kalinowski J."/>
            <person name="Heide L."/>
            <person name="Apel A.K."/>
        </authorList>
    </citation>
    <scope>NUCLEOTIDE SEQUENCE [LARGE SCALE GENOMIC DNA]</scope>
    <source>
        <strain evidence="1 2">DS 12.976</strain>
    </source>
</reference>
<dbReference type="RefSeq" id="WP_023544374.1">
    <property type="nucleotide sequence ID" value="NZ_CM002285.1"/>
</dbReference>
<name>V6KWX3_STRRC</name>
<comment type="caution">
    <text evidence="1">The sequence shown here is derived from an EMBL/GenBank/DDBJ whole genome shotgun (WGS) entry which is preliminary data.</text>
</comment>
<dbReference type="Proteomes" id="UP000017984">
    <property type="component" value="Chromosome"/>
</dbReference>
<dbReference type="SUPFAM" id="SSF55781">
    <property type="entry name" value="GAF domain-like"/>
    <property type="match status" value="1"/>
</dbReference>